<comment type="similarity">
    <text evidence="1">Belongs to the GerABKA family.</text>
</comment>
<reference evidence="4" key="1">
    <citation type="submission" date="2023-03" db="EMBL/GenBank/DDBJ databases">
        <title>Andean soil-derived lignocellulolytic bacterial consortium as a source of novel taxa and putative plastic-active enzymes.</title>
        <authorList>
            <person name="Diaz-Garcia L."/>
            <person name="Chuvochina M."/>
            <person name="Feuerriegel G."/>
            <person name="Bunk B."/>
            <person name="Sproer C."/>
            <person name="Streit W.R."/>
            <person name="Rodriguez L.M."/>
            <person name="Overmann J."/>
            <person name="Jimenez D.J."/>
        </authorList>
    </citation>
    <scope>NUCLEOTIDE SEQUENCE</scope>
    <source>
        <strain evidence="4">MAG 2441</strain>
    </source>
</reference>
<proteinExistence type="inferred from homology"/>
<dbReference type="PIRSF" id="PIRSF005690">
    <property type="entry name" value="GerBA"/>
    <property type="match status" value="1"/>
</dbReference>
<sequence length="474" mass="53214">MNNSLLGMVNNYKLCNDITHYNHDFDVNIQITLIYCDAMCERTRIDREVLPELYRLYQLNSFSSIEAIEMDKKIPFDLIEQWEMETLDSLLFSGKIVISFNHLNKGYSLSIANLPNRKTEETNIEVAIRGPKDGLVEDIETNIGLIRKRLPVASVSIEKFSIGTITKTKVGLIYHNDKINKETLTSIRDKLRQTEKKIEELISANQLEELISDAPYTLFPLTVYTGRPDFIASCLLRGRFIVLIDGVPGAMVAPINLFMLLKTPEDTHFNYISASFGRLLRLLSLISSIFLPSFYVALTSYHQDQIPFGLLATITITRFGIPLSVPLEMFLILLLLEIFKEAGFRLPSAIGQTLTVVGGIIIGDAAIRAGLISPTMIVVAAMSIVASSTLVSQTLTGAVSILRFFAVIFSSVLGMYGFMMSLLFFTVYLTKLYSFGVPYLAPISPITMKDIIRSLIMVPSKFKPRIPKYLKKNK</sequence>
<feature type="transmembrane region" description="Helical" evidence="3">
    <location>
        <begin position="282"/>
        <end position="302"/>
    </location>
</feature>
<keyword evidence="2 3" id="KW-0472">Membrane</keyword>
<name>A0AA95EZP9_9BACL</name>
<feature type="transmembrane region" description="Helical" evidence="3">
    <location>
        <begin position="308"/>
        <end position="336"/>
    </location>
</feature>
<dbReference type="GO" id="GO:0009847">
    <property type="term" value="P:spore germination"/>
    <property type="evidence" value="ECO:0007669"/>
    <property type="project" value="InterPro"/>
</dbReference>
<dbReference type="AlphaFoldDB" id="A0AA95EZP9"/>
<feature type="transmembrane region" description="Helical" evidence="3">
    <location>
        <begin position="373"/>
        <end position="392"/>
    </location>
</feature>
<feature type="transmembrane region" description="Helical" evidence="3">
    <location>
        <begin position="240"/>
        <end position="261"/>
    </location>
</feature>
<evidence type="ECO:0000256" key="3">
    <source>
        <dbReference type="SAM" id="Phobius"/>
    </source>
</evidence>
<keyword evidence="3" id="KW-1133">Transmembrane helix</keyword>
<dbReference type="PANTHER" id="PTHR22550">
    <property type="entry name" value="SPORE GERMINATION PROTEIN"/>
    <property type="match status" value="1"/>
</dbReference>
<dbReference type="Pfam" id="PF03323">
    <property type="entry name" value="GerA"/>
    <property type="match status" value="1"/>
</dbReference>
<evidence type="ECO:0000256" key="2">
    <source>
        <dbReference type="ARBA" id="ARBA00023136"/>
    </source>
</evidence>
<protein>
    <submittedName>
        <fullName evidence="4">Spore germination protein</fullName>
    </submittedName>
</protein>
<keyword evidence="3" id="KW-0812">Transmembrane</keyword>
<accession>A0AA95EZP9</accession>
<feature type="transmembrane region" description="Helical" evidence="3">
    <location>
        <begin position="404"/>
        <end position="429"/>
    </location>
</feature>
<dbReference type="InterPro" id="IPR004995">
    <property type="entry name" value="Spore_Ger"/>
</dbReference>
<gene>
    <name evidence="4" type="ORF">P0Y55_07245</name>
</gene>
<keyword evidence="5" id="KW-1185">Reference proteome</keyword>
<dbReference type="GO" id="GO:0016020">
    <property type="term" value="C:membrane"/>
    <property type="evidence" value="ECO:0007669"/>
    <property type="project" value="InterPro"/>
</dbReference>
<dbReference type="Proteomes" id="UP001178662">
    <property type="component" value="Chromosome"/>
</dbReference>
<evidence type="ECO:0000313" key="5">
    <source>
        <dbReference type="Proteomes" id="UP001178662"/>
    </source>
</evidence>
<dbReference type="InterPro" id="IPR050768">
    <property type="entry name" value="UPF0353/GerABKA_families"/>
</dbReference>
<dbReference type="EMBL" id="CP119317">
    <property type="protein sequence ID" value="WEK55834.1"/>
    <property type="molecule type" value="Genomic_DNA"/>
</dbReference>
<evidence type="ECO:0000313" key="4">
    <source>
        <dbReference type="EMBL" id="WEK55834.1"/>
    </source>
</evidence>
<dbReference type="PANTHER" id="PTHR22550:SF5">
    <property type="entry name" value="LEUCINE ZIPPER PROTEIN 4"/>
    <property type="match status" value="1"/>
</dbReference>
<evidence type="ECO:0000256" key="1">
    <source>
        <dbReference type="ARBA" id="ARBA00005278"/>
    </source>
</evidence>
<organism evidence="4 5">
    <name type="scientific">Candidatus Cohnella colombiensis</name>
    <dbReference type="NCBI Taxonomy" id="3121368"/>
    <lineage>
        <taxon>Bacteria</taxon>
        <taxon>Bacillati</taxon>
        <taxon>Bacillota</taxon>
        <taxon>Bacilli</taxon>
        <taxon>Bacillales</taxon>
        <taxon>Paenibacillaceae</taxon>
        <taxon>Cohnella</taxon>
    </lineage>
</organism>
<feature type="transmembrane region" description="Helical" evidence="3">
    <location>
        <begin position="348"/>
        <end position="367"/>
    </location>
</feature>